<evidence type="ECO:0000313" key="1">
    <source>
        <dbReference type="EnsemblPlants" id="OPUNC05G18590.1"/>
    </source>
</evidence>
<dbReference type="Proteomes" id="UP000026962">
    <property type="component" value="Chromosome 5"/>
</dbReference>
<dbReference type="HOGENOM" id="CLU_2816886_0_0_1"/>
<reference evidence="1" key="2">
    <citation type="submission" date="2018-05" db="EMBL/GenBank/DDBJ databases">
        <title>OpunRS2 (Oryza punctata Reference Sequence Version 2).</title>
        <authorList>
            <person name="Zhang J."/>
            <person name="Kudrna D."/>
            <person name="Lee S."/>
            <person name="Talag J."/>
            <person name="Welchert J."/>
            <person name="Wing R.A."/>
        </authorList>
    </citation>
    <scope>NUCLEOTIDE SEQUENCE [LARGE SCALE GENOMIC DNA]</scope>
</reference>
<dbReference type="AlphaFoldDB" id="A0A0E0L414"/>
<protein>
    <submittedName>
        <fullName evidence="1">Uncharacterized protein</fullName>
    </submittedName>
</protein>
<evidence type="ECO:0000313" key="2">
    <source>
        <dbReference type="Proteomes" id="UP000026962"/>
    </source>
</evidence>
<dbReference type="EnsemblPlants" id="OPUNC05G18590.1">
    <property type="protein sequence ID" value="OPUNC05G18590.1"/>
    <property type="gene ID" value="OPUNC05G18590"/>
</dbReference>
<organism evidence="1">
    <name type="scientific">Oryza punctata</name>
    <name type="common">Red rice</name>
    <dbReference type="NCBI Taxonomy" id="4537"/>
    <lineage>
        <taxon>Eukaryota</taxon>
        <taxon>Viridiplantae</taxon>
        <taxon>Streptophyta</taxon>
        <taxon>Embryophyta</taxon>
        <taxon>Tracheophyta</taxon>
        <taxon>Spermatophyta</taxon>
        <taxon>Magnoliopsida</taxon>
        <taxon>Liliopsida</taxon>
        <taxon>Poales</taxon>
        <taxon>Poaceae</taxon>
        <taxon>BOP clade</taxon>
        <taxon>Oryzoideae</taxon>
        <taxon>Oryzeae</taxon>
        <taxon>Oryzinae</taxon>
        <taxon>Oryza</taxon>
    </lineage>
</organism>
<name>A0A0E0L414_ORYPU</name>
<proteinExistence type="predicted"/>
<keyword evidence="2" id="KW-1185">Reference proteome</keyword>
<accession>A0A0E0L414</accession>
<dbReference type="Gramene" id="OPUNC05G18590.1">
    <property type="protein sequence ID" value="OPUNC05G18590.1"/>
    <property type="gene ID" value="OPUNC05G18590"/>
</dbReference>
<reference evidence="1" key="1">
    <citation type="submission" date="2015-04" db="UniProtKB">
        <authorList>
            <consortium name="EnsemblPlants"/>
        </authorList>
    </citation>
    <scope>IDENTIFICATION</scope>
</reference>
<sequence length="67" mass="7594">MQFRQGLHHRYPNVGVILCRVFFEEKPTKHTIIGIGEGGIDHEMASCMCLFSSQLYRSRGGVTLQVL</sequence>